<name>A0A1J1IH15_9DIPT</name>
<dbReference type="PANTHER" id="PTHR10380:SF173">
    <property type="entry name" value="CUTICULAR PROTEIN 47EF, ISOFORM C-RELATED"/>
    <property type="match status" value="1"/>
</dbReference>
<accession>A0A1J1IH15</accession>
<dbReference type="EMBL" id="CVRI01000051">
    <property type="protein sequence ID" value="CRK99541.1"/>
    <property type="molecule type" value="Genomic_DNA"/>
</dbReference>
<feature type="signal peptide" evidence="3">
    <location>
        <begin position="1"/>
        <end position="20"/>
    </location>
</feature>
<reference evidence="4 5" key="1">
    <citation type="submission" date="2015-04" db="EMBL/GenBank/DDBJ databases">
        <authorList>
            <person name="Syromyatnikov M.Y."/>
            <person name="Popov V.N."/>
        </authorList>
    </citation>
    <scope>NUCLEOTIDE SEQUENCE [LARGE SCALE GENOMIC DNA]</scope>
</reference>
<keyword evidence="5" id="KW-1185">Reference proteome</keyword>
<keyword evidence="1 2" id="KW-0193">Cuticle</keyword>
<dbReference type="PROSITE" id="PS51155">
    <property type="entry name" value="CHIT_BIND_RR_2"/>
    <property type="match status" value="1"/>
</dbReference>
<keyword evidence="3" id="KW-0732">Signal</keyword>
<dbReference type="AlphaFoldDB" id="A0A1J1IH15"/>
<dbReference type="InterPro" id="IPR050468">
    <property type="entry name" value="Cuticle_Struct_Prot"/>
</dbReference>
<dbReference type="PANTHER" id="PTHR10380">
    <property type="entry name" value="CUTICLE PROTEIN"/>
    <property type="match status" value="1"/>
</dbReference>
<dbReference type="PROSITE" id="PS00233">
    <property type="entry name" value="CHIT_BIND_RR_1"/>
    <property type="match status" value="1"/>
</dbReference>
<evidence type="ECO:0000313" key="5">
    <source>
        <dbReference type="Proteomes" id="UP000183832"/>
    </source>
</evidence>
<protein>
    <submittedName>
        <fullName evidence="4">CLUMA_CG012859, isoform A</fullName>
    </submittedName>
</protein>
<dbReference type="InterPro" id="IPR000618">
    <property type="entry name" value="Insect_cuticle"/>
</dbReference>
<gene>
    <name evidence="4" type="ORF">CLUMA_CG012859</name>
</gene>
<dbReference type="OrthoDB" id="6436213at2759"/>
<dbReference type="Pfam" id="PF00379">
    <property type="entry name" value="Chitin_bind_4"/>
    <property type="match status" value="1"/>
</dbReference>
<dbReference type="STRING" id="568069.A0A1J1IH15"/>
<sequence length="126" mass="14018">MKIFIISLVFACCYVGIAFTDTIPEDFEAHIEETDFKITEDSGYKYGYKTSNNIKIEEESDGQNIVEGSYSYVDPDGRTHTVTYIAGAGIGFQPTGDDIHPEVSAGIELNLKNPPQEEKKLEKDSQ</sequence>
<dbReference type="InterPro" id="IPR031311">
    <property type="entry name" value="CHIT_BIND_RR_consensus"/>
</dbReference>
<dbReference type="GO" id="GO:0008010">
    <property type="term" value="F:structural constituent of chitin-based larval cuticle"/>
    <property type="evidence" value="ECO:0007669"/>
    <property type="project" value="TreeGrafter"/>
</dbReference>
<dbReference type="GO" id="GO:0062129">
    <property type="term" value="C:chitin-based extracellular matrix"/>
    <property type="evidence" value="ECO:0007669"/>
    <property type="project" value="TreeGrafter"/>
</dbReference>
<evidence type="ECO:0000313" key="4">
    <source>
        <dbReference type="EMBL" id="CRK99541.1"/>
    </source>
</evidence>
<evidence type="ECO:0000256" key="2">
    <source>
        <dbReference type="PROSITE-ProRule" id="PRU00497"/>
    </source>
</evidence>
<evidence type="ECO:0000256" key="1">
    <source>
        <dbReference type="ARBA" id="ARBA00022460"/>
    </source>
</evidence>
<dbReference type="PRINTS" id="PR00947">
    <property type="entry name" value="CUTICLE"/>
</dbReference>
<proteinExistence type="predicted"/>
<dbReference type="Proteomes" id="UP000183832">
    <property type="component" value="Unassembled WGS sequence"/>
</dbReference>
<feature type="chain" id="PRO_5012791756" evidence="3">
    <location>
        <begin position="21"/>
        <end position="126"/>
    </location>
</feature>
<organism evidence="4 5">
    <name type="scientific">Clunio marinus</name>
    <dbReference type="NCBI Taxonomy" id="568069"/>
    <lineage>
        <taxon>Eukaryota</taxon>
        <taxon>Metazoa</taxon>
        <taxon>Ecdysozoa</taxon>
        <taxon>Arthropoda</taxon>
        <taxon>Hexapoda</taxon>
        <taxon>Insecta</taxon>
        <taxon>Pterygota</taxon>
        <taxon>Neoptera</taxon>
        <taxon>Endopterygota</taxon>
        <taxon>Diptera</taxon>
        <taxon>Nematocera</taxon>
        <taxon>Chironomoidea</taxon>
        <taxon>Chironomidae</taxon>
        <taxon>Clunio</taxon>
    </lineage>
</organism>
<evidence type="ECO:0000256" key="3">
    <source>
        <dbReference type="SAM" id="SignalP"/>
    </source>
</evidence>